<evidence type="ECO:0000256" key="3">
    <source>
        <dbReference type="ARBA" id="ARBA00022458"/>
    </source>
</evidence>
<dbReference type="InterPro" id="IPR050389">
    <property type="entry name" value="LysR-type_TF"/>
</dbReference>
<dbReference type="RefSeq" id="WP_119857008.1">
    <property type="nucleotide sequence ID" value="NZ_QYYD01000012.1"/>
</dbReference>
<keyword evidence="5" id="KW-0238">DNA-binding</keyword>
<dbReference type="Gene3D" id="1.10.10.10">
    <property type="entry name" value="Winged helix-like DNA-binding domain superfamily/Winged helix DNA-binding domain"/>
    <property type="match status" value="1"/>
</dbReference>
<reference evidence="8 9" key="1">
    <citation type="submission" date="2018-09" db="EMBL/GenBank/DDBJ databases">
        <title>Draft genome sequence of Rhodopseudomonas palustris 2.1.18.</title>
        <authorList>
            <person name="Robertson S.L."/>
            <person name="Meyer T.E."/>
            <person name="Kyndt J.A."/>
        </authorList>
    </citation>
    <scope>NUCLEOTIDE SEQUENCE [LARGE SCALE GENOMIC DNA]</scope>
    <source>
        <strain evidence="8 9">2.1.18</strain>
    </source>
</reference>
<evidence type="ECO:0000256" key="2">
    <source>
        <dbReference type="ARBA" id="ARBA00009437"/>
    </source>
</evidence>
<dbReference type="InterPro" id="IPR036390">
    <property type="entry name" value="WH_DNA-bd_sf"/>
</dbReference>
<dbReference type="GO" id="GO:0003677">
    <property type="term" value="F:DNA binding"/>
    <property type="evidence" value="ECO:0007669"/>
    <property type="project" value="UniProtKB-KW"/>
</dbReference>
<evidence type="ECO:0000259" key="7">
    <source>
        <dbReference type="PROSITE" id="PS50931"/>
    </source>
</evidence>
<evidence type="ECO:0000256" key="6">
    <source>
        <dbReference type="ARBA" id="ARBA00023163"/>
    </source>
</evidence>
<dbReference type="Pfam" id="PF00126">
    <property type="entry name" value="HTH_1"/>
    <property type="match status" value="1"/>
</dbReference>
<keyword evidence="4" id="KW-0805">Transcription regulation</keyword>
<comment type="caution">
    <text evidence="8">The sequence shown here is derived from an EMBL/GenBank/DDBJ whole genome shotgun (WGS) entry which is preliminary data.</text>
</comment>
<protein>
    <submittedName>
        <fullName evidence="8">LysR family transcriptional regulator</fullName>
    </submittedName>
</protein>
<dbReference type="GO" id="GO:0003700">
    <property type="term" value="F:DNA-binding transcription factor activity"/>
    <property type="evidence" value="ECO:0007669"/>
    <property type="project" value="InterPro"/>
</dbReference>
<gene>
    <name evidence="8" type="ORF">D4Q52_13085</name>
</gene>
<dbReference type="InterPro" id="IPR005119">
    <property type="entry name" value="LysR_subst-bd"/>
</dbReference>
<proteinExistence type="inferred from homology"/>
<dbReference type="PROSITE" id="PS50931">
    <property type="entry name" value="HTH_LYSR"/>
    <property type="match status" value="1"/>
</dbReference>
<dbReference type="Proteomes" id="UP000285523">
    <property type="component" value="Unassembled WGS sequence"/>
</dbReference>
<feature type="domain" description="HTH lysR-type" evidence="7">
    <location>
        <begin position="8"/>
        <end position="65"/>
    </location>
</feature>
<dbReference type="PANTHER" id="PTHR30118:SF15">
    <property type="entry name" value="TRANSCRIPTIONAL REGULATORY PROTEIN"/>
    <property type="match status" value="1"/>
</dbReference>
<dbReference type="InterPro" id="IPR036388">
    <property type="entry name" value="WH-like_DNA-bd_sf"/>
</dbReference>
<evidence type="ECO:0000256" key="4">
    <source>
        <dbReference type="ARBA" id="ARBA00023015"/>
    </source>
</evidence>
<sequence length="313" mass="35797">MSRIHDHLDLNLLRVFLAIWDLRSLTAAGDRLGLTQPAISHALRRLRERFGDPLFVRVANRMLPTDAAVRLHEPLDQAFELLNRTLQSGVVFDPRSTERTFRVAMSDIAEVYILPRLMSELSRISPFIRVHVVPLLPDSVVSSMRSGEIDLAIGAISAPDKDLISIDTFNDRYICLVRANHPVAKSRLTRSNFSRMRFFFARTTSSVYQLAEQWLADEDARPRIAVRGHFTTAPEIVRHSDLAAIFPRLLALDLHRARDFRLLELPFELPPIEVRVHSHSRFANDTGIKWLCQTAAALLSQESDDVRRPKERR</sequence>
<dbReference type="AlphaFoldDB" id="A0A418VDM7"/>
<dbReference type="PRINTS" id="PR00039">
    <property type="entry name" value="HTHLYSR"/>
</dbReference>
<dbReference type="CDD" id="cd08459">
    <property type="entry name" value="PBP2_DntR_NahR_LinR_like"/>
    <property type="match status" value="1"/>
</dbReference>
<dbReference type="EMBL" id="QYYD01000012">
    <property type="protein sequence ID" value="RJF74094.1"/>
    <property type="molecule type" value="Genomic_DNA"/>
</dbReference>
<accession>A0A418VDM7</accession>
<dbReference type="SUPFAM" id="SSF46785">
    <property type="entry name" value="Winged helix' DNA-binding domain"/>
    <property type="match status" value="1"/>
</dbReference>
<evidence type="ECO:0000313" key="9">
    <source>
        <dbReference type="Proteomes" id="UP000285523"/>
    </source>
</evidence>
<dbReference type="SUPFAM" id="SSF53850">
    <property type="entry name" value="Periplasmic binding protein-like II"/>
    <property type="match status" value="1"/>
</dbReference>
<dbReference type="Pfam" id="PF03466">
    <property type="entry name" value="LysR_substrate"/>
    <property type="match status" value="1"/>
</dbReference>
<comment type="similarity">
    <text evidence="2">Belongs to the LysR transcriptional regulatory family.</text>
</comment>
<dbReference type="PANTHER" id="PTHR30118">
    <property type="entry name" value="HTH-TYPE TRANSCRIPTIONAL REGULATOR LEUO-RELATED"/>
    <property type="match status" value="1"/>
</dbReference>
<dbReference type="InterPro" id="IPR000847">
    <property type="entry name" value="LysR_HTH_N"/>
</dbReference>
<organism evidence="8 9">
    <name type="scientific">Rhodopseudomonas palustris</name>
    <dbReference type="NCBI Taxonomy" id="1076"/>
    <lineage>
        <taxon>Bacteria</taxon>
        <taxon>Pseudomonadati</taxon>
        <taxon>Pseudomonadota</taxon>
        <taxon>Alphaproteobacteria</taxon>
        <taxon>Hyphomicrobiales</taxon>
        <taxon>Nitrobacteraceae</taxon>
        <taxon>Rhodopseudomonas</taxon>
    </lineage>
</organism>
<keyword evidence="6" id="KW-0804">Transcription</keyword>
<evidence type="ECO:0000313" key="8">
    <source>
        <dbReference type="EMBL" id="RJF74094.1"/>
    </source>
</evidence>
<evidence type="ECO:0000256" key="5">
    <source>
        <dbReference type="ARBA" id="ARBA00023125"/>
    </source>
</evidence>
<keyword evidence="3" id="KW-0536">Nodulation</keyword>
<dbReference type="OrthoDB" id="8339333at2"/>
<comment type="function">
    <text evidence="1">NodD regulates the expression of the nodABCFE genes which encode other nodulation proteins. NodD is also a negative regulator of its own expression. Binds flavonoids as inducers.</text>
</comment>
<name>A0A418VDM7_RHOPL</name>
<dbReference type="Gene3D" id="3.40.190.10">
    <property type="entry name" value="Periplasmic binding protein-like II"/>
    <property type="match status" value="2"/>
</dbReference>
<evidence type="ECO:0000256" key="1">
    <source>
        <dbReference type="ARBA" id="ARBA00003502"/>
    </source>
</evidence>